<evidence type="ECO:0000256" key="5">
    <source>
        <dbReference type="SAM" id="Phobius"/>
    </source>
</evidence>
<dbReference type="Pfam" id="PF00892">
    <property type="entry name" value="EamA"/>
    <property type="match status" value="2"/>
</dbReference>
<sequence>MKRRADILCLYKGILLSGLSSVFFSMCAVTVKSLHNIYPGQLAVHRFVSILLISLPIVIYKKESLFGKSDEHLLLLLRGLAGSTNLFLNFLAYRYLPLSEASVIIFSVPVFVPIMAKIFLKEPCGMVQAVPAVLTVVGLAVISDNPAKYINSESYDSQRMVGLTSALASVLLGSAIFVILRKLKQVDSTVVLFNFAWFGVLETSLLTYIFGEFTFLTCGHQPILVVAFGVFSFLGQFLMTCATRQEEASVVATVRSATDIIVSFIWQFVFFKNVPDVSSIFGAVLVSFSIFLVGIQKWQQASKS</sequence>
<comment type="subcellular location">
    <subcellularLocation>
        <location evidence="1">Membrane</location>
        <topology evidence="1">Multi-pass membrane protein</topology>
    </subcellularLocation>
</comment>
<feature type="transmembrane region" description="Helical" evidence="5">
    <location>
        <begin position="72"/>
        <end position="95"/>
    </location>
</feature>
<keyword evidence="2 5" id="KW-0812">Transmembrane</keyword>
<keyword evidence="8" id="KW-1185">Reference proteome</keyword>
<comment type="caution">
    <text evidence="7">The sequence shown here is derived from an EMBL/GenBank/DDBJ whole genome shotgun (WGS) entry which is preliminary data.</text>
</comment>
<dbReference type="SUPFAM" id="SSF103481">
    <property type="entry name" value="Multidrug resistance efflux transporter EmrE"/>
    <property type="match status" value="2"/>
</dbReference>
<dbReference type="InterPro" id="IPR000620">
    <property type="entry name" value="EamA_dom"/>
</dbReference>
<dbReference type="GO" id="GO:0016020">
    <property type="term" value="C:membrane"/>
    <property type="evidence" value="ECO:0007669"/>
    <property type="project" value="UniProtKB-SubCell"/>
</dbReference>
<feature type="transmembrane region" description="Helical" evidence="5">
    <location>
        <begin position="250"/>
        <end position="271"/>
    </location>
</feature>
<evidence type="ECO:0000256" key="4">
    <source>
        <dbReference type="ARBA" id="ARBA00023136"/>
    </source>
</evidence>
<feature type="transmembrane region" description="Helical" evidence="5">
    <location>
        <begin position="7"/>
        <end position="31"/>
    </location>
</feature>
<dbReference type="PANTHER" id="PTHR22911">
    <property type="entry name" value="ACYL-MALONYL CONDENSING ENZYME-RELATED"/>
    <property type="match status" value="1"/>
</dbReference>
<dbReference type="PANTHER" id="PTHR22911:SF6">
    <property type="entry name" value="SOLUTE CARRIER FAMILY 35 MEMBER G1"/>
    <property type="match status" value="1"/>
</dbReference>
<keyword evidence="3 5" id="KW-1133">Transmembrane helix</keyword>
<dbReference type="AlphaFoldDB" id="A0A4Y2BMJ1"/>
<dbReference type="OrthoDB" id="306876at2759"/>
<evidence type="ECO:0000259" key="6">
    <source>
        <dbReference type="Pfam" id="PF00892"/>
    </source>
</evidence>
<feature type="transmembrane region" description="Helical" evidence="5">
    <location>
        <begin position="127"/>
        <end position="143"/>
    </location>
</feature>
<feature type="domain" description="EamA" evidence="6">
    <location>
        <begin position="12"/>
        <end position="143"/>
    </location>
</feature>
<feature type="transmembrane region" description="Helical" evidence="5">
    <location>
        <begin position="163"/>
        <end position="180"/>
    </location>
</feature>
<dbReference type="Proteomes" id="UP000499080">
    <property type="component" value="Unassembled WGS sequence"/>
</dbReference>
<keyword evidence="4 5" id="KW-0472">Membrane</keyword>
<evidence type="ECO:0000313" key="7">
    <source>
        <dbReference type="EMBL" id="GBL93462.1"/>
    </source>
</evidence>
<reference evidence="7 8" key="1">
    <citation type="journal article" date="2019" name="Sci. Rep.">
        <title>Orb-weaving spider Araneus ventricosus genome elucidates the spidroin gene catalogue.</title>
        <authorList>
            <person name="Kono N."/>
            <person name="Nakamura H."/>
            <person name="Ohtoshi R."/>
            <person name="Moran D.A.P."/>
            <person name="Shinohara A."/>
            <person name="Yoshida Y."/>
            <person name="Fujiwara M."/>
            <person name="Mori M."/>
            <person name="Tomita M."/>
            <person name="Arakawa K."/>
        </authorList>
    </citation>
    <scope>NUCLEOTIDE SEQUENCE [LARGE SCALE GENOMIC DNA]</scope>
</reference>
<organism evidence="7 8">
    <name type="scientific">Araneus ventricosus</name>
    <name type="common">Orbweaver spider</name>
    <name type="synonym">Epeira ventricosa</name>
    <dbReference type="NCBI Taxonomy" id="182803"/>
    <lineage>
        <taxon>Eukaryota</taxon>
        <taxon>Metazoa</taxon>
        <taxon>Ecdysozoa</taxon>
        <taxon>Arthropoda</taxon>
        <taxon>Chelicerata</taxon>
        <taxon>Arachnida</taxon>
        <taxon>Araneae</taxon>
        <taxon>Araneomorphae</taxon>
        <taxon>Entelegynae</taxon>
        <taxon>Araneoidea</taxon>
        <taxon>Araneidae</taxon>
        <taxon>Araneus</taxon>
    </lineage>
</organism>
<dbReference type="EMBL" id="BGPR01000094">
    <property type="protein sequence ID" value="GBL93462.1"/>
    <property type="molecule type" value="Genomic_DNA"/>
</dbReference>
<dbReference type="InterPro" id="IPR037185">
    <property type="entry name" value="EmrE-like"/>
</dbReference>
<protein>
    <submittedName>
        <fullName evidence="7">Solute carrier family 35 member G1</fullName>
    </submittedName>
</protein>
<feature type="transmembrane region" description="Helical" evidence="5">
    <location>
        <begin position="277"/>
        <end position="295"/>
    </location>
</feature>
<feature type="domain" description="EamA" evidence="6">
    <location>
        <begin position="162"/>
        <end position="293"/>
    </location>
</feature>
<feature type="transmembrane region" description="Helical" evidence="5">
    <location>
        <begin position="223"/>
        <end position="243"/>
    </location>
</feature>
<evidence type="ECO:0000256" key="1">
    <source>
        <dbReference type="ARBA" id="ARBA00004141"/>
    </source>
</evidence>
<gene>
    <name evidence="7" type="primary">SLC35G1_16</name>
    <name evidence="7" type="ORF">AVEN_59666_1</name>
</gene>
<feature type="transmembrane region" description="Helical" evidence="5">
    <location>
        <begin position="192"/>
        <end position="211"/>
    </location>
</feature>
<feature type="transmembrane region" description="Helical" evidence="5">
    <location>
        <begin position="101"/>
        <end position="120"/>
    </location>
</feature>
<feature type="transmembrane region" description="Helical" evidence="5">
    <location>
        <begin position="43"/>
        <end position="60"/>
    </location>
</feature>
<evidence type="ECO:0000313" key="8">
    <source>
        <dbReference type="Proteomes" id="UP000499080"/>
    </source>
</evidence>
<evidence type="ECO:0000256" key="3">
    <source>
        <dbReference type="ARBA" id="ARBA00022989"/>
    </source>
</evidence>
<name>A0A4Y2BMJ1_ARAVE</name>
<accession>A0A4Y2BMJ1</accession>
<proteinExistence type="predicted"/>
<evidence type="ECO:0000256" key="2">
    <source>
        <dbReference type="ARBA" id="ARBA00022692"/>
    </source>
</evidence>